<accession>A0A3B0V956</accession>
<evidence type="ECO:0000313" key="2">
    <source>
        <dbReference type="EMBL" id="VAW34667.1"/>
    </source>
</evidence>
<dbReference type="EMBL" id="UOEY01000008">
    <property type="protein sequence ID" value="VAW34667.1"/>
    <property type="molecule type" value="Genomic_DNA"/>
</dbReference>
<dbReference type="InterPro" id="IPR003646">
    <property type="entry name" value="SH3-like_bac-type"/>
</dbReference>
<dbReference type="InterPro" id="IPR052354">
    <property type="entry name" value="Cell_Wall_Dynamics_Protein"/>
</dbReference>
<dbReference type="Pfam" id="PF06347">
    <property type="entry name" value="SH3_4"/>
    <property type="match status" value="2"/>
</dbReference>
<dbReference type="Gene3D" id="2.30.30.40">
    <property type="entry name" value="SH3 Domains"/>
    <property type="match status" value="2"/>
</dbReference>
<name>A0A3B0V956_9ZZZZ</name>
<protein>
    <recommendedName>
        <fullName evidence="1">SH3b domain-containing protein</fullName>
    </recommendedName>
</protein>
<reference evidence="2" key="1">
    <citation type="submission" date="2018-06" db="EMBL/GenBank/DDBJ databases">
        <authorList>
            <person name="Zhirakovskaya E."/>
        </authorList>
    </citation>
    <scope>NUCLEOTIDE SEQUENCE</scope>
</reference>
<gene>
    <name evidence="2" type="ORF">MNBD_DELTA04-1613</name>
</gene>
<evidence type="ECO:0000259" key="1">
    <source>
        <dbReference type="PROSITE" id="PS51781"/>
    </source>
</evidence>
<dbReference type="AlphaFoldDB" id="A0A3B0V956"/>
<feature type="domain" description="SH3b" evidence="1">
    <location>
        <begin position="77"/>
        <end position="138"/>
    </location>
</feature>
<dbReference type="PANTHER" id="PTHR34408">
    <property type="entry name" value="FAMILY PROTEIN, PUTATIVE-RELATED"/>
    <property type="match status" value="1"/>
</dbReference>
<dbReference type="SMART" id="SM00287">
    <property type="entry name" value="SH3b"/>
    <property type="match status" value="2"/>
</dbReference>
<sequence>MLTTAAAFAKMVSIAGNDVNMRSGAGTKYRVLWELSNGFPLKVYRQSGHWLRVSDFEGTIGWVRRDMVNTSAHMIVKANKNSKKRINVRSGPGTKYRIVAKAYYGVVFKTLNKKNGWVHVQHEQGVTGWVKRSLLWGW</sequence>
<dbReference type="PANTHER" id="PTHR34408:SF1">
    <property type="entry name" value="GLYCOSYL HYDROLASE FAMILY 19 DOMAIN-CONTAINING PROTEIN HI_1415"/>
    <property type="match status" value="1"/>
</dbReference>
<organism evidence="2">
    <name type="scientific">hydrothermal vent metagenome</name>
    <dbReference type="NCBI Taxonomy" id="652676"/>
    <lineage>
        <taxon>unclassified sequences</taxon>
        <taxon>metagenomes</taxon>
        <taxon>ecological metagenomes</taxon>
    </lineage>
</organism>
<proteinExistence type="predicted"/>
<dbReference type="InterPro" id="IPR010466">
    <property type="entry name" value="DUF1058"/>
</dbReference>
<dbReference type="PROSITE" id="PS51781">
    <property type="entry name" value="SH3B"/>
    <property type="match status" value="1"/>
</dbReference>